<dbReference type="Pfam" id="PF00395">
    <property type="entry name" value="SLH"/>
    <property type="match status" value="3"/>
</dbReference>
<dbReference type="Pfam" id="PF22494">
    <property type="entry name" value="choice_anch_I"/>
    <property type="match status" value="1"/>
</dbReference>
<protein>
    <submittedName>
        <fullName evidence="3">S-layer homology domain-containing protein</fullName>
    </submittedName>
</protein>
<gene>
    <name evidence="3" type="ORF">D3P08_16710</name>
</gene>
<evidence type="ECO:0000313" key="4">
    <source>
        <dbReference type="Proteomes" id="UP000266482"/>
    </source>
</evidence>
<dbReference type="Proteomes" id="UP000266482">
    <property type="component" value="Unassembled WGS sequence"/>
</dbReference>
<dbReference type="RefSeq" id="WP_119600837.1">
    <property type="nucleotide sequence ID" value="NZ_QXQA01000010.1"/>
</dbReference>
<dbReference type="InterPro" id="IPR015943">
    <property type="entry name" value="WD40/YVTN_repeat-like_dom_sf"/>
</dbReference>
<dbReference type="PROSITE" id="PS51272">
    <property type="entry name" value="SLH"/>
    <property type="match status" value="3"/>
</dbReference>
<keyword evidence="4" id="KW-1185">Reference proteome</keyword>
<keyword evidence="1" id="KW-0732">Signal</keyword>
<dbReference type="PANTHER" id="PTHR46928">
    <property type="entry name" value="MESENCHYME-SPECIFIC CELL SURFACE GLYCOPROTEIN"/>
    <property type="match status" value="1"/>
</dbReference>
<evidence type="ECO:0000259" key="2">
    <source>
        <dbReference type="PROSITE" id="PS51272"/>
    </source>
</evidence>
<accession>A0A3A1UUV5</accession>
<dbReference type="NCBIfam" id="NF038117">
    <property type="entry name" value="choice_anch_I"/>
    <property type="match status" value="1"/>
</dbReference>
<dbReference type="InterPro" id="IPR011044">
    <property type="entry name" value="Quino_amine_DH_bsu"/>
</dbReference>
<reference evidence="3 4" key="1">
    <citation type="submission" date="2018-09" db="EMBL/GenBank/DDBJ databases">
        <title>Paenibacillus aracenensis nov. sp. isolated from a cave in southern Spain.</title>
        <authorList>
            <person name="Jurado V."/>
            <person name="Gutierrez-Patricio S."/>
            <person name="Gonzalez-Pimentel J.L."/>
            <person name="Miller A.Z."/>
            <person name="Laiz L."/>
            <person name="Saiz-Jimenez C."/>
        </authorList>
    </citation>
    <scope>NUCLEOTIDE SEQUENCE [LARGE SCALE GENOMIC DNA]</scope>
    <source>
        <strain evidence="3 4">DSM 22867</strain>
    </source>
</reference>
<dbReference type="InterPro" id="IPR052956">
    <property type="entry name" value="Mesenchyme-surface_protein"/>
</dbReference>
<dbReference type="OrthoDB" id="9801679at2"/>
<feature type="domain" description="SLH" evidence="2">
    <location>
        <begin position="682"/>
        <end position="747"/>
    </location>
</feature>
<comment type="caution">
    <text evidence="3">The sequence shown here is derived from an EMBL/GenBank/DDBJ whole genome shotgun (WGS) entry which is preliminary data.</text>
</comment>
<feature type="domain" description="SLH" evidence="2">
    <location>
        <begin position="616"/>
        <end position="679"/>
    </location>
</feature>
<dbReference type="PANTHER" id="PTHR46928:SF1">
    <property type="entry name" value="MESENCHYME-SPECIFIC CELL SURFACE GLYCOPROTEIN"/>
    <property type="match status" value="1"/>
</dbReference>
<name>A0A3A1UUV5_9BACL</name>
<organism evidence="3 4">
    <name type="scientific">Paenibacillus nanensis</name>
    <dbReference type="NCBI Taxonomy" id="393251"/>
    <lineage>
        <taxon>Bacteria</taxon>
        <taxon>Bacillati</taxon>
        <taxon>Bacillota</taxon>
        <taxon>Bacilli</taxon>
        <taxon>Bacillales</taxon>
        <taxon>Paenibacillaceae</taxon>
        <taxon>Paenibacillus</taxon>
    </lineage>
</organism>
<evidence type="ECO:0000313" key="3">
    <source>
        <dbReference type="EMBL" id="RIX51546.1"/>
    </source>
</evidence>
<dbReference type="AlphaFoldDB" id="A0A3A1UUV5"/>
<dbReference type="EMBL" id="QXQA01000010">
    <property type="protein sequence ID" value="RIX51546.1"/>
    <property type="molecule type" value="Genomic_DNA"/>
</dbReference>
<feature type="chain" id="PRO_5039026394" evidence="1">
    <location>
        <begin position="25"/>
        <end position="747"/>
    </location>
</feature>
<dbReference type="Gene3D" id="2.130.10.10">
    <property type="entry name" value="YVTN repeat-like/Quinoprotein amine dehydrogenase"/>
    <property type="match status" value="1"/>
</dbReference>
<proteinExistence type="predicted"/>
<dbReference type="InterPro" id="IPR001119">
    <property type="entry name" value="SLH_dom"/>
</dbReference>
<feature type="signal peptide" evidence="1">
    <location>
        <begin position="1"/>
        <end position="24"/>
    </location>
</feature>
<sequence length="747" mass="79327">MKKVSKKVMTTVLASQLALGAAWGGSVASANGAGASEELQLTYNLTKIGSYSVGAHNEDGGVAEIVKYNKENGKFYLVNGSSNPPSLDIVSLGDGQGELKKEKTVLVKELAEKNGFVFGDLTSVAVSTATDLVYVAVQEADAGKAGKILALNYDGELVKEFAAGIQPDMITVTADGRYVLTADEAEHRTGVPGADPKGSVTIVDTVSGTSVQAYFDKEAVIADDVHIRGAADADGIIAGKGTKAGAVYDMEPEYITISEDGKLAYVTLQENNAIAAVDIAKGEIISVKGLGMKDYNDPANRLDIRKDGEIKFENVPFYGVYMPDGIASYTVAGKTYLVTANEGDATEWEKFVNVSEVGELKGKLDPKSEAYQFLQDTEEYDGVEALTDRGHDGIYMLGGRSFSIYEADTMKQVYDSGSDFERITAELIPDYFNTSNSKAKLDDRSQKKGPEPEDVKIGVIDGRTYAFIGLERIGGVMMYDVTNPAEPSFVSYANTREFADADGEVILDTDTAPEGLEFVPAEDSPTGNPLLIVAFEVGGKVGVFEIEEAEEAAETPAPAFTDIEGSYAKEAIELLASLGYMNGVSEDKFAPKSGMTRADFTLLLSRIAEAELGEVEQSSYSDISADAYYAAAVEWASELGIVNGSGDGKFQPEEGVTREQMAAILVRFAAVSDAALPSVHEPIVFTDEGAISDYAKEAVAAAQKAGIIAGKETAAGVSFAPQEKATREQTALMIVNLASILTDSNEV</sequence>
<feature type="domain" description="SLH" evidence="2">
    <location>
        <begin position="555"/>
        <end position="615"/>
    </location>
</feature>
<dbReference type="InterPro" id="IPR055188">
    <property type="entry name" value="Choice_anch_I"/>
</dbReference>
<dbReference type="SUPFAM" id="SSF50969">
    <property type="entry name" value="YVTN repeat-like/Quinoprotein amine dehydrogenase"/>
    <property type="match status" value="1"/>
</dbReference>
<evidence type="ECO:0000256" key="1">
    <source>
        <dbReference type="SAM" id="SignalP"/>
    </source>
</evidence>